<gene>
    <name evidence="1" type="ORF">Poly21_41480</name>
</gene>
<comment type="caution">
    <text evidence="1">The sequence shown here is derived from an EMBL/GenBank/DDBJ whole genome shotgun (WGS) entry which is preliminary data.</text>
</comment>
<evidence type="ECO:0000313" key="1">
    <source>
        <dbReference type="EMBL" id="TWU16939.1"/>
    </source>
</evidence>
<dbReference type="Proteomes" id="UP000319908">
    <property type="component" value="Unassembled WGS sequence"/>
</dbReference>
<reference evidence="1 2" key="1">
    <citation type="journal article" date="2020" name="Antonie Van Leeuwenhoek">
        <title>Rhodopirellula heiligendammensis sp. nov., Rhodopirellula pilleata sp. nov., and Rhodopirellula solitaria sp. nov. isolated from natural or artificial marine surfaces in Northern Germany and California, USA, and emended description of the genus Rhodopirellula.</title>
        <authorList>
            <person name="Kallscheuer N."/>
            <person name="Wiegand S."/>
            <person name="Jogler M."/>
            <person name="Boedeker C."/>
            <person name="Peeters S.H."/>
            <person name="Rast P."/>
            <person name="Heuer A."/>
            <person name="Jetten M.S.M."/>
            <person name="Rohde M."/>
            <person name="Jogler C."/>
        </authorList>
    </citation>
    <scope>NUCLEOTIDE SEQUENCE [LARGE SCALE GENOMIC DNA]</scope>
    <source>
        <strain evidence="1 2">Poly21</strain>
    </source>
</reference>
<dbReference type="AlphaFoldDB" id="A0A5C6C277"/>
<keyword evidence="2" id="KW-1185">Reference proteome</keyword>
<organism evidence="1 2">
    <name type="scientific">Allorhodopirellula heiligendammensis</name>
    <dbReference type="NCBI Taxonomy" id="2714739"/>
    <lineage>
        <taxon>Bacteria</taxon>
        <taxon>Pseudomonadati</taxon>
        <taxon>Planctomycetota</taxon>
        <taxon>Planctomycetia</taxon>
        <taxon>Pirellulales</taxon>
        <taxon>Pirellulaceae</taxon>
        <taxon>Allorhodopirellula</taxon>
    </lineage>
</organism>
<accession>A0A5C6C277</accession>
<sequence>MQQNHKRDRSPLDCIPIADVVRRRLQSVLTEAKRLRLLLRIARELEDRSPRDETEVDRG</sequence>
<dbReference type="EMBL" id="SJPU01000002">
    <property type="protein sequence ID" value="TWU16939.1"/>
    <property type="molecule type" value="Genomic_DNA"/>
</dbReference>
<evidence type="ECO:0000313" key="2">
    <source>
        <dbReference type="Proteomes" id="UP000319908"/>
    </source>
</evidence>
<proteinExistence type="predicted"/>
<protein>
    <submittedName>
        <fullName evidence="1">Uncharacterized protein</fullName>
    </submittedName>
</protein>
<name>A0A5C6C277_9BACT</name>